<dbReference type="Proteomes" id="UP000412311">
    <property type="component" value="Unassembled WGS sequence"/>
</dbReference>
<protein>
    <submittedName>
        <fullName evidence="2">Uncharacterized protein</fullName>
    </submittedName>
</protein>
<evidence type="ECO:0000313" key="3">
    <source>
        <dbReference type="Proteomes" id="UP000412311"/>
    </source>
</evidence>
<dbReference type="EMBL" id="CABVJG010000006">
    <property type="protein sequence ID" value="VVQ01677.1"/>
    <property type="molecule type" value="Genomic_DNA"/>
</dbReference>
<sequence>MHSNANLVNSKRLDEGYGLDKKPLYRRINTRTWGVRRNDLVARYRDQRNTKTASRSEAMRSSMHPGKQYGRDYTPLFRFLLSRVGGQWDSIFSEAVARLDQSEPVFWMVAIHEEDRQEIVRLGESSYFSGLYVDEQNCLQMVNPNLKAQDMTPRCECCTHTFNGVVFGQTESFGPRKLSGVGAEDSPA</sequence>
<organism evidence="2 3">
    <name type="scientific">Pseudomonas fluorescens</name>
    <dbReference type="NCBI Taxonomy" id="294"/>
    <lineage>
        <taxon>Bacteria</taxon>
        <taxon>Pseudomonadati</taxon>
        <taxon>Pseudomonadota</taxon>
        <taxon>Gammaproteobacteria</taxon>
        <taxon>Pseudomonadales</taxon>
        <taxon>Pseudomonadaceae</taxon>
        <taxon>Pseudomonas</taxon>
    </lineage>
</organism>
<reference evidence="2 3" key="1">
    <citation type="submission" date="2019-09" db="EMBL/GenBank/DDBJ databases">
        <authorList>
            <person name="Chandra G."/>
            <person name="Truman W A."/>
        </authorList>
    </citation>
    <scope>NUCLEOTIDE SEQUENCE [LARGE SCALE GENOMIC DNA]</scope>
    <source>
        <strain evidence="2">PS925</strain>
    </source>
</reference>
<gene>
    <name evidence="2" type="ORF">PS925_02374</name>
</gene>
<accession>A0A5E7TRV3</accession>
<name>A0A5E7TRV3_PSEFL</name>
<feature type="region of interest" description="Disordered" evidence="1">
    <location>
        <begin position="45"/>
        <end position="66"/>
    </location>
</feature>
<evidence type="ECO:0000313" key="2">
    <source>
        <dbReference type="EMBL" id="VVQ01677.1"/>
    </source>
</evidence>
<proteinExistence type="predicted"/>
<evidence type="ECO:0000256" key="1">
    <source>
        <dbReference type="SAM" id="MobiDB-lite"/>
    </source>
</evidence>
<dbReference type="AlphaFoldDB" id="A0A5E7TRV3"/>